<reference evidence="2" key="1">
    <citation type="submission" date="2021-01" db="EMBL/GenBank/DDBJ databases">
        <title>Whole genome shotgun sequence of Virgisporangium aliadipatigenens NBRC 105644.</title>
        <authorList>
            <person name="Komaki H."/>
            <person name="Tamura T."/>
        </authorList>
    </citation>
    <scope>NUCLEOTIDE SEQUENCE</scope>
    <source>
        <strain evidence="2">NBRC 105644</strain>
    </source>
</reference>
<proteinExistence type="predicted"/>
<dbReference type="InterPro" id="IPR036736">
    <property type="entry name" value="ACP-like_sf"/>
</dbReference>
<dbReference type="Gene3D" id="1.10.1200.10">
    <property type="entry name" value="ACP-like"/>
    <property type="match status" value="1"/>
</dbReference>
<name>A0A8J3YG82_9ACTN</name>
<gene>
    <name evidence="2" type="ORF">Val02_05580</name>
</gene>
<dbReference type="InterPro" id="IPR009081">
    <property type="entry name" value="PP-bd_ACP"/>
</dbReference>
<protein>
    <recommendedName>
        <fullName evidence="1">Carrier domain-containing protein</fullName>
    </recommendedName>
</protein>
<evidence type="ECO:0000313" key="3">
    <source>
        <dbReference type="Proteomes" id="UP000619260"/>
    </source>
</evidence>
<dbReference type="PROSITE" id="PS50075">
    <property type="entry name" value="CARRIER"/>
    <property type="match status" value="1"/>
</dbReference>
<organism evidence="2 3">
    <name type="scientific">Virgisporangium aliadipatigenens</name>
    <dbReference type="NCBI Taxonomy" id="741659"/>
    <lineage>
        <taxon>Bacteria</taxon>
        <taxon>Bacillati</taxon>
        <taxon>Actinomycetota</taxon>
        <taxon>Actinomycetes</taxon>
        <taxon>Micromonosporales</taxon>
        <taxon>Micromonosporaceae</taxon>
        <taxon>Virgisporangium</taxon>
    </lineage>
</organism>
<dbReference type="Pfam" id="PF00550">
    <property type="entry name" value="PP-binding"/>
    <property type="match status" value="1"/>
</dbReference>
<dbReference type="Proteomes" id="UP000619260">
    <property type="component" value="Unassembled WGS sequence"/>
</dbReference>
<feature type="domain" description="Carrier" evidence="1">
    <location>
        <begin position="1"/>
        <end position="77"/>
    </location>
</feature>
<sequence>MTDAADTIRALLADELHLEPAEITDDDVLGDLPGADSLRLLRVVTRLERHWDVEFSDEEVFGATTFADLVALVRGHLATTGRAAA</sequence>
<evidence type="ECO:0000259" key="1">
    <source>
        <dbReference type="PROSITE" id="PS50075"/>
    </source>
</evidence>
<dbReference type="EMBL" id="BOPF01000002">
    <property type="protein sequence ID" value="GIJ43672.1"/>
    <property type="molecule type" value="Genomic_DNA"/>
</dbReference>
<accession>A0A8J3YG82</accession>
<keyword evidence="3" id="KW-1185">Reference proteome</keyword>
<dbReference type="RefSeq" id="WP_203897229.1">
    <property type="nucleotide sequence ID" value="NZ_BOPF01000002.1"/>
</dbReference>
<dbReference type="SUPFAM" id="SSF47336">
    <property type="entry name" value="ACP-like"/>
    <property type="match status" value="1"/>
</dbReference>
<dbReference type="AlphaFoldDB" id="A0A8J3YG82"/>
<comment type="caution">
    <text evidence="2">The sequence shown here is derived from an EMBL/GenBank/DDBJ whole genome shotgun (WGS) entry which is preliminary data.</text>
</comment>
<evidence type="ECO:0000313" key="2">
    <source>
        <dbReference type="EMBL" id="GIJ43672.1"/>
    </source>
</evidence>